<protein>
    <submittedName>
        <fullName evidence="1">Mitochondrial ribosomal protein L24</fullName>
    </submittedName>
</protein>
<sequence length="26" mass="3089">MRLTLLLEMAAKLKLPHDYRFGMSRP</sequence>
<proteinExistence type="evidence at transcript level"/>
<reference evidence="1" key="1">
    <citation type="submission" date="2004-07" db="EMBL/GenBank/DDBJ databases">
        <authorList>
            <consortium name="NIH - Xenopus Gene Collection (XGC) project"/>
        </authorList>
    </citation>
    <scope>NUCLEOTIDE SEQUENCE [LARGE SCALE MRNA]</scope>
    <source>
        <tissue evidence="1">Embryo</tissue>
    </source>
</reference>
<name>Q6DEN6_XENTR</name>
<dbReference type="GO" id="GO:0005840">
    <property type="term" value="C:ribosome"/>
    <property type="evidence" value="ECO:0007669"/>
    <property type="project" value="UniProtKB-KW"/>
</dbReference>
<dbReference type="HOGENOM" id="CLU_093315_0_1_1"/>
<keyword evidence="1" id="KW-0687">Ribonucleoprotein</keyword>
<evidence type="ECO:0000313" key="1">
    <source>
        <dbReference type="EMBL" id="AAH77060.1"/>
    </source>
</evidence>
<dbReference type="AlphaFoldDB" id="Q6DEN6"/>
<gene>
    <name evidence="1" type="primary">mrpl24</name>
</gene>
<keyword evidence="1" id="KW-0689">Ribosomal protein</keyword>
<dbReference type="EMBL" id="BC077060">
    <property type="protein sequence ID" value="AAH77060.1"/>
    <property type="molecule type" value="mRNA"/>
</dbReference>
<organism evidence="1">
    <name type="scientific">Xenopus tropicalis</name>
    <name type="common">Western clawed frog</name>
    <name type="synonym">Silurana tropicalis</name>
    <dbReference type="NCBI Taxonomy" id="8364"/>
    <lineage>
        <taxon>Eukaryota</taxon>
        <taxon>Metazoa</taxon>
        <taxon>Chordata</taxon>
        <taxon>Craniata</taxon>
        <taxon>Vertebrata</taxon>
        <taxon>Euteleostomi</taxon>
        <taxon>Amphibia</taxon>
        <taxon>Batrachia</taxon>
        <taxon>Anura</taxon>
        <taxon>Pipoidea</taxon>
        <taxon>Pipidae</taxon>
        <taxon>Xenopodinae</taxon>
        <taxon>Xenopus</taxon>
        <taxon>Silurana</taxon>
    </lineage>
</organism>
<accession>Q6DEN6</accession>